<dbReference type="Proteomes" id="UP000178534">
    <property type="component" value="Unassembled WGS sequence"/>
</dbReference>
<dbReference type="SUPFAM" id="SSF53187">
    <property type="entry name" value="Zn-dependent exopeptidases"/>
    <property type="match status" value="1"/>
</dbReference>
<keyword evidence="4" id="KW-0862">Zinc</keyword>
<evidence type="ECO:0000256" key="4">
    <source>
        <dbReference type="ARBA" id="ARBA00022833"/>
    </source>
</evidence>
<gene>
    <name evidence="6" type="ORF">A2942_04360</name>
</gene>
<dbReference type="InterPro" id="IPR050178">
    <property type="entry name" value="AspA/AstE_fam"/>
</dbReference>
<dbReference type="STRING" id="1798665.A2942_04360"/>
<dbReference type="GO" id="GO:0046872">
    <property type="term" value="F:metal ion binding"/>
    <property type="evidence" value="ECO:0007669"/>
    <property type="project" value="UniProtKB-KW"/>
</dbReference>
<feature type="domain" description="Succinylglutamate desuccinylase/Aspartoacylase catalytic" evidence="5">
    <location>
        <begin position="22"/>
        <end position="78"/>
    </location>
</feature>
<comment type="cofactor">
    <cofactor evidence="1">
        <name>Zn(2+)</name>
        <dbReference type="ChEBI" id="CHEBI:29105"/>
    </cofactor>
</comment>
<dbReference type="GO" id="GO:0016788">
    <property type="term" value="F:hydrolase activity, acting on ester bonds"/>
    <property type="evidence" value="ECO:0007669"/>
    <property type="project" value="InterPro"/>
</dbReference>
<dbReference type="PANTHER" id="PTHR15162:SF7">
    <property type="entry name" value="SUCCINYLGLUTAMATE DESUCCINYLASE"/>
    <property type="match status" value="1"/>
</dbReference>
<evidence type="ECO:0000259" key="5">
    <source>
        <dbReference type="Pfam" id="PF24827"/>
    </source>
</evidence>
<dbReference type="GO" id="GO:0005829">
    <property type="term" value="C:cytosol"/>
    <property type="evidence" value="ECO:0007669"/>
    <property type="project" value="TreeGrafter"/>
</dbReference>
<organism evidence="6 7">
    <name type="scientific">Candidatus Lloydbacteria bacterium RIFCSPLOWO2_01_FULL_50_20</name>
    <dbReference type="NCBI Taxonomy" id="1798665"/>
    <lineage>
        <taxon>Bacteria</taxon>
        <taxon>Candidatus Lloydiibacteriota</taxon>
    </lineage>
</organism>
<protein>
    <recommendedName>
        <fullName evidence="5">Succinylglutamate desuccinylase/Aspartoacylase catalytic domain-containing protein</fullName>
    </recommendedName>
</protein>
<dbReference type="AlphaFoldDB" id="A0A1G2DDC6"/>
<dbReference type="EMBL" id="MHLP01000037">
    <property type="protein sequence ID" value="OGZ11452.1"/>
    <property type="molecule type" value="Genomic_DNA"/>
</dbReference>
<evidence type="ECO:0000256" key="1">
    <source>
        <dbReference type="ARBA" id="ARBA00001947"/>
    </source>
</evidence>
<evidence type="ECO:0000256" key="2">
    <source>
        <dbReference type="ARBA" id="ARBA00022723"/>
    </source>
</evidence>
<evidence type="ECO:0000313" key="6">
    <source>
        <dbReference type="EMBL" id="OGZ11452.1"/>
    </source>
</evidence>
<comment type="caution">
    <text evidence="6">The sequence shown here is derived from an EMBL/GenBank/DDBJ whole genome shotgun (WGS) entry which is preliminary data.</text>
</comment>
<evidence type="ECO:0000256" key="3">
    <source>
        <dbReference type="ARBA" id="ARBA00022801"/>
    </source>
</evidence>
<proteinExistence type="predicted"/>
<accession>A0A1G2DDC6</accession>
<dbReference type="InterPro" id="IPR055438">
    <property type="entry name" value="AstE_AspA_cat"/>
</dbReference>
<name>A0A1G2DDC6_9BACT</name>
<keyword evidence="2" id="KW-0479">Metal-binding</keyword>
<evidence type="ECO:0000313" key="7">
    <source>
        <dbReference type="Proteomes" id="UP000178534"/>
    </source>
</evidence>
<sequence length="88" mass="9529">MAGLYGNERSPVRALGHKGLDFVLGNPKAYERNIRFIDRDLNASFGVSDSSYESGRATEILNEINGGDVVIDFHTTTAPGVPFAVLTE</sequence>
<dbReference type="PANTHER" id="PTHR15162">
    <property type="entry name" value="ASPARTOACYLASE"/>
    <property type="match status" value="1"/>
</dbReference>
<reference evidence="6 7" key="1">
    <citation type="journal article" date="2016" name="Nat. Commun.">
        <title>Thousands of microbial genomes shed light on interconnected biogeochemical processes in an aquifer system.</title>
        <authorList>
            <person name="Anantharaman K."/>
            <person name="Brown C.T."/>
            <person name="Hug L.A."/>
            <person name="Sharon I."/>
            <person name="Castelle C.J."/>
            <person name="Probst A.J."/>
            <person name="Thomas B.C."/>
            <person name="Singh A."/>
            <person name="Wilkins M.J."/>
            <person name="Karaoz U."/>
            <person name="Brodie E.L."/>
            <person name="Williams K.H."/>
            <person name="Hubbard S.S."/>
            <person name="Banfield J.F."/>
        </authorList>
    </citation>
    <scope>NUCLEOTIDE SEQUENCE [LARGE SCALE GENOMIC DNA]</scope>
</reference>
<keyword evidence="3" id="KW-0378">Hydrolase</keyword>
<dbReference type="Gene3D" id="3.40.630.10">
    <property type="entry name" value="Zn peptidases"/>
    <property type="match status" value="1"/>
</dbReference>
<dbReference type="Pfam" id="PF24827">
    <property type="entry name" value="AstE_AspA_cat"/>
    <property type="match status" value="1"/>
</dbReference>